<evidence type="ECO:0000313" key="2">
    <source>
        <dbReference type="Proteomes" id="UP000789920"/>
    </source>
</evidence>
<dbReference type="Proteomes" id="UP000789920">
    <property type="component" value="Unassembled WGS sequence"/>
</dbReference>
<sequence length="78" mass="8458">MNQSTAQMINAQPQNNNGQLQRPQNMGGPQNGSGQFQGALNIRIGRNAHIDLAGGTAFTRTQDIENPQLQRIQSLMLG</sequence>
<comment type="caution">
    <text evidence="1">The sequence shown here is derived from an EMBL/GenBank/DDBJ whole genome shotgun (WGS) entry which is preliminary data.</text>
</comment>
<reference evidence="1" key="1">
    <citation type="submission" date="2021-06" db="EMBL/GenBank/DDBJ databases">
        <authorList>
            <person name="Kallberg Y."/>
            <person name="Tangrot J."/>
            <person name="Rosling A."/>
        </authorList>
    </citation>
    <scope>NUCLEOTIDE SEQUENCE</scope>
    <source>
        <strain evidence="1">MA461A</strain>
    </source>
</reference>
<name>A0ACA9RA27_9GLOM</name>
<protein>
    <submittedName>
        <fullName evidence="1">25384_t:CDS:1</fullName>
    </submittedName>
</protein>
<gene>
    <name evidence="1" type="ORF">RPERSI_LOCUS17935</name>
</gene>
<keyword evidence="2" id="KW-1185">Reference proteome</keyword>
<accession>A0ACA9RA27</accession>
<evidence type="ECO:0000313" key="1">
    <source>
        <dbReference type="EMBL" id="CAG8783384.1"/>
    </source>
</evidence>
<proteinExistence type="predicted"/>
<feature type="non-terminal residue" evidence="1">
    <location>
        <position position="78"/>
    </location>
</feature>
<dbReference type="EMBL" id="CAJVQC010046653">
    <property type="protein sequence ID" value="CAG8783384.1"/>
    <property type="molecule type" value="Genomic_DNA"/>
</dbReference>
<organism evidence="1 2">
    <name type="scientific">Racocetra persica</name>
    <dbReference type="NCBI Taxonomy" id="160502"/>
    <lineage>
        <taxon>Eukaryota</taxon>
        <taxon>Fungi</taxon>
        <taxon>Fungi incertae sedis</taxon>
        <taxon>Mucoromycota</taxon>
        <taxon>Glomeromycotina</taxon>
        <taxon>Glomeromycetes</taxon>
        <taxon>Diversisporales</taxon>
        <taxon>Gigasporaceae</taxon>
        <taxon>Racocetra</taxon>
    </lineage>
</organism>